<dbReference type="Gene3D" id="3.10.450.50">
    <property type="match status" value="1"/>
</dbReference>
<proteinExistence type="predicted"/>
<dbReference type="PROSITE" id="PS51257">
    <property type="entry name" value="PROKAR_LIPOPROTEIN"/>
    <property type="match status" value="1"/>
</dbReference>
<keyword evidence="1" id="KW-0732">Signal</keyword>
<feature type="chain" id="PRO_5045102866" description="Nuclear transport factor 2 family protein" evidence="1">
    <location>
        <begin position="21"/>
        <end position="199"/>
    </location>
</feature>
<feature type="signal peptide" evidence="1">
    <location>
        <begin position="1"/>
        <end position="20"/>
    </location>
</feature>
<dbReference type="Proteomes" id="UP001596101">
    <property type="component" value="Unassembled WGS sequence"/>
</dbReference>
<keyword evidence="3" id="KW-1185">Reference proteome</keyword>
<evidence type="ECO:0008006" key="4">
    <source>
        <dbReference type="Google" id="ProtNLM"/>
    </source>
</evidence>
<reference evidence="3" key="1">
    <citation type="journal article" date="2019" name="Int. J. Syst. Evol. Microbiol.">
        <title>The Global Catalogue of Microorganisms (GCM) 10K type strain sequencing project: providing services to taxonomists for standard genome sequencing and annotation.</title>
        <authorList>
            <consortium name="The Broad Institute Genomics Platform"/>
            <consortium name="The Broad Institute Genome Sequencing Center for Infectious Disease"/>
            <person name="Wu L."/>
            <person name="Ma J."/>
        </authorList>
    </citation>
    <scope>NUCLEOTIDE SEQUENCE [LARGE SCALE GENOMIC DNA]</scope>
    <source>
        <strain evidence="3">CCUG 43111</strain>
    </source>
</reference>
<comment type="caution">
    <text evidence="2">The sequence shown here is derived from an EMBL/GenBank/DDBJ whole genome shotgun (WGS) entry which is preliminary data.</text>
</comment>
<evidence type="ECO:0000256" key="1">
    <source>
        <dbReference type="SAM" id="SignalP"/>
    </source>
</evidence>
<evidence type="ECO:0000313" key="2">
    <source>
        <dbReference type="EMBL" id="MFC5480250.1"/>
    </source>
</evidence>
<protein>
    <recommendedName>
        <fullName evidence="4">Nuclear transport factor 2 family protein</fullName>
    </recommendedName>
</protein>
<dbReference type="EMBL" id="JBHSMR010000013">
    <property type="protein sequence ID" value="MFC5480250.1"/>
    <property type="molecule type" value="Genomic_DNA"/>
</dbReference>
<name>A0ABW0MRH6_9BURK</name>
<sequence>MKRWLSVGLAAAMCSGAACAAQQAQSAQTAAQPVPQVHTAPAQPTVTKEADGASVDSIVAALYDVISGPAGAPRNWNRMRALFAPDAKLMVVVPNREGGGFALRSMTVEDYISRNMSAFNTNGFYEREIARTTDAFGQLVHVFSTYELLRSPNDPKPFMRGINSIQLAHDGKRWWIANLVWRAEDAGLALPERYLQNRQ</sequence>
<evidence type="ECO:0000313" key="3">
    <source>
        <dbReference type="Proteomes" id="UP001596101"/>
    </source>
</evidence>
<dbReference type="InterPro" id="IPR032710">
    <property type="entry name" value="NTF2-like_dom_sf"/>
</dbReference>
<organism evidence="2 3">
    <name type="scientific">Massilia suwonensis</name>
    <dbReference type="NCBI Taxonomy" id="648895"/>
    <lineage>
        <taxon>Bacteria</taxon>
        <taxon>Pseudomonadati</taxon>
        <taxon>Pseudomonadota</taxon>
        <taxon>Betaproteobacteria</taxon>
        <taxon>Burkholderiales</taxon>
        <taxon>Oxalobacteraceae</taxon>
        <taxon>Telluria group</taxon>
        <taxon>Massilia</taxon>
    </lineage>
</organism>
<dbReference type="SUPFAM" id="SSF54427">
    <property type="entry name" value="NTF2-like"/>
    <property type="match status" value="1"/>
</dbReference>
<gene>
    <name evidence="2" type="ORF">ACFPQ5_18785</name>
</gene>
<dbReference type="RefSeq" id="WP_379759230.1">
    <property type="nucleotide sequence ID" value="NZ_JBHSMR010000013.1"/>
</dbReference>
<accession>A0ABW0MRH6</accession>